<sequence length="60" mass="6948">MLFFIALLLVTGASIVFAIKKKRAVFLVLPFLSMFIYFIVQIALVPMPFFETVKFIFSLR</sequence>
<keyword evidence="1" id="KW-1133">Transmembrane helix</keyword>
<keyword evidence="1" id="KW-0472">Membrane</keyword>
<feature type="transmembrane region" description="Helical" evidence="1">
    <location>
        <begin position="28"/>
        <end position="50"/>
    </location>
</feature>
<evidence type="ECO:0000313" key="3">
    <source>
        <dbReference type="Proteomes" id="UP000181997"/>
    </source>
</evidence>
<dbReference type="AlphaFoldDB" id="A0A0V8HD89"/>
<gene>
    <name evidence="2" type="ORF">GA0061094_3459</name>
</gene>
<dbReference type="OrthoDB" id="2696663at2"/>
<name>A0A0V8HD89_9BACI</name>
<keyword evidence="1" id="KW-0812">Transmembrane</keyword>
<protein>
    <submittedName>
        <fullName evidence="2">Uncharacterized protein</fullName>
    </submittedName>
</protein>
<evidence type="ECO:0000313" key="2">
    <source>
        <dbReference type="EMBL" id="SCC25043.1"/>
    </source>
</evidence>
<keyword evidence="3" id="KW-1185">Reference proteome</keyword>
<proteinExistence type="predicted"/>
<organism evidence="2 3">
    <name type="scientific">[Bacillus] enclensis</name>
    <dbReference type="NCBI Taxonomy" id="1402860"/>
    <lineage>
        <taxon>Bacteria</taxon>
        <taxon>Bacillati</taxon>
        <taxon>Bacillota</taxon>
        <taxon>Bacilli</taxon>
        <taxon>Bacillales</taxon>
        <taxon>Bacillaceae</taxon>
        <taxon>Rossellomorea</taxon>
    </lineage>
</organism>
<dbReference type="Proteomes" id="UP000181997">
    <property type="component" value="Unassembled WGS sequence"/>
</dbReference>
<accession>A0A0V8HD89</accession>
<dbReference type="EMBL" id="FMAU01000004">
    <property type="protein sequence ID" value="SCC25043.1"/>
    <property type="molecule type" value="Genomic_DNA"/>
</dbReference>
<dbReference type="RefSeq" id="WP_058299424.1">
    <property type="nucleotide sequence ID" value="NZ_FMAU01000004.1"/>
</dbReference>
<reference evidence="3" key="1">
    <citation type="submission" date="2016-08" db="EMBL/GenBank/DDBJ databases">
        <authorList>
            <person name="Varghese N."/>
            <person name="Submissions Spin"/>
        </authorList>
    </citation>
    <scope>NUCLEOTIDE SEQUENCE [LARGE SCALE GENOMIC DNA]</scope>
    <source>
        <strain evidence="3">SGD-1123</strain>
    </source>
</reference>
<evidence type="ECO:0000256" key="1">
    <source>
        <dbReference type="SAM" id="Phobius"/>
    </source>
</evidence>